<evidence type="ECO:0000256" key="1">
    <source>
        <dbReference type="ARBA" id="ARBA00023015"/>
    </source>
</evidence>
<dbReference type="Pfam" id="PF13377">
    <property type="entry name" value="Peripla_BP_3"/>
    <property type="match status" value="1"/>
</dbReference>
<dbReference type="RefSeq" id="WP_015883326.1">
    <property type="nucleotide sequence ID" value="NC_012669.1"/>
</dbReference>
<dbReference type="Gene3D" id="3.40.50.2300">
    <property type="match status" value="2"/>
</dbReference>
<dbReference type="GO" id="GO:0003700">
    <property type="term" value="F:DNA-binding transcription factor activity"/>
    <property type="evidence" value="ECO:0007669"/>
    <property type="project" value="TreeGrafter"/>
</dbReference>
<dbReference type="SMART" id="SM00354">
    <property type="entry name" value="HTH_LACI"/>
    <property type="match status" value="1"/>
</dbReference>
<dbReference type="InterPro" id="IPR010982">
    <property type="entry name" value="Lambda_DNA-bd_dom_sf"/>
</dbReference>
<dbReference type="KEGG" id="bcv:Bcav_2841"/>
<dbReference type="InterPro" id="IPR028082">
    <property type="entry name" value="Peripla_BP_I"/>
</dbReference>
<dbReference type="PROSITE" id="PS00356">
    <property type="entry name" value="HTH_LACI_1"/>
    <property type="match status" value="1"/>
</dbReference>
<name>C5BYX1_BEUC1</name>
<dbReference type="AlphaFoldDB" id="C5BYX1"/>
<dbReference type="GO" id="GO:0000976">
    <property type="term" value="F:transcription cis-regulatory region binding"/>
    <property type="evidence" value="ECO:0007669"/>
    <property type="project" value="TreeGrafter"/>
</dbReference>
<dbReference type="Gene3D" id="1.10.260.40">
    <property type="entry name" value="lambda repressor-like DNA-binding domains"/>
    <property type="match status" value="1"/>
</dbReference>
<dbReference type="STRING" id="471853.Bcav_2841"/>
<dbReference type="InterPro" id="IPR046335">
    <property type="entry name" value="LacI/GalR-like_sensor"/>
</dbReference>
<keyword evidence="1" id="KW-0805">Transcription regulation</keyword>
<sequence>MDKDMAGTDEGRRTAPTLVEVARLAGVSRATASRALNGGLRVSPEAMDAVRRAVAELGYSPNRAARSLVTRRTDSIAVVVPESDDRVFSDPFFAVTLRGVTSALAATDIQAVLLVGQGRHDVGRVERYLRGGHTDGAIVVSHHQADTLAVTLREIGLPSVYVGRPLAPDADVPYVDVDNVAGARLAVEHLIAQGRRRIGLIAGPQDMSAGVDRLAGWRTALAAAGLDAPEPVVADFTLAGGAAAADRLMAAHPELDAVFAASDRMAAGALPIIAAHGRNVPDDVAVIGYDDLELASQTHPPLTTVVNPVIDMATRAVHMVLDQIAGRDVASPVLLTTHLVLRRSA</sequence>
<proteinExistence type="predicted"/>
<evidence type="ECO:0000313" key="6">
    <source>
        <dbReference type="Proteomes" id="UP000007962"/>
    </source>
</evidence>
<dbReference type="InterPro" id="IPR000843">
    <property type="entry name" value="HTH_LacI"/>
</dbReference>
<dbReference type="PROSITE" id="PS50932">
    <property type="entry name" value="HTH_LACI_2"/>
    <property type="match status" value="1"/>
</dbReference>
<keyword evidence="5" id="KW-0413">Isomerase</keyword>
<keyword evidence="2" id="KW-0238">DNA-binding</keyword>
<dbReference type="PANTHER" id="PTHR30146">
    <property type="entry name" value="LACI-RELATED TRANSCRIPTIONAL REPRESSOR"/>
    <property type="match status" value="1"/>
</dbReference>
<evidence type="ECO:0000259" key="4">
    <source>
        <dbReference type="PROSITE" id="PS50932"/>
    </source>
</evidence>
<dbReference type="SUPFAM" id="SSF53822">
    <property type="entry name" value="Periplasmic binding protein-like I"/>
    <property type="match status" value="1"/>
</dbReference>
<evidence type="ECO:0000256" key="3">
    <source>
        <dbReference type="ARBA" id="ARBA00023163"/>
    </source>
</evidence>
<reference evidence="5 6" key="1">
    <citation type="journal article" date="2009" name="Stand. Genomic Sci.">
        <title>Complete genome sequence of Beutenbergia cavernae type strain (HKI 0122).</title>
        <authorList>
            <person name="Land M."/>
            <person name="Pukall R."/>
            <person name="Abt B."/>
            <person name="Goker M."/>
            <person name="Rohde M."/>
            <person name="Glavina Del Rio T."/>
            <person name="Tice H."/>
            <person name="Copeland A."/>
            <person name="Cheng J.F."/>
            <person name="Lucas S."/>
            <person name="Chen F."/>
            <person name="Nolan M."/>
            <person name="Bruce D."/>
            <person name="Goodwin L."/>
            <person name="Pitluck S."/>
            <person name="Ivanova N."/>
            <person name="Mavromatis K."/>
            <person name="Ovchinnikova G."/>
            <person name="Pati A."/>
            <person name="Chen A."/>
            <person name="Palaniappan K."/>
            <person name="Hauser L."/>
            <person name="Chang Y.J."/>
            <person name="Jefferies C.C."/>
            <person name="Saunders E."/>
            <person name="Brettin T."/>
            <person name="Detter J.C."/>
            <person name="Han C."/>
            <person name="Chain P."/>
            <person name="Bristow J."/>
            <person name="Eisen J.A."/>
            <person name="Markowitz V."/>
            <person name="Hugenholtz P."/>
            <person name="Kyrpides N.C."/>
            <person name="Klenk H.P."/>
            <person name="Lapidus A."/>
        </authorList>
    </citation>
    <scope>NUCLEOTIDE SEQUENCE [LARGE SCALE GENOMIC DNA]</scope>
    <source>
        <strain evidence="6">ATCC BAA-8 / DSM 12333 / NBRC 16432</strain>
    </source>
</reference>
<dbReference type="EMBL" id="CP001618">
    <property type="protein sequence ID" value="ACQ81086.1"/>
    <property type="molecule type" value="Genomic_DNA"/>
</dbReference>
<evidence type="ECO:0000256" key="2">
    <source>
        <dbReference type="ARBA" id="ARBA00023125"/>
    </source>
</evidence>
<accession>C5BYX1</accession>
<dbReference type="GO" id="GO:0008784">
    <property type="term" value="F:alanine racemase activity"/>
    <property type="evidence" value="ECO:0007669"/>
    <property type="project" value="UniProtKB-EC"/>
</dbReference>
<dbReference type="HOGENOM" id="CLU_037628_6_1_11"/>
<dbReference type="Pfam" id="PF00356">
    <property type="entry name" value="LacI"/>
    <property type="match status" value="1"/>
</dbReference>
<dbReference type="EC" id="5.1.1.1" evidence="5"/>
<organism evidence="5 6">
    <name type="scientific">Beutenbergia cavernae (strain ATCC BAA-8 / DSM 12333 / CCUG 43141 / JCM 11478 / NBRC 16432 / NCIMB 13614 / HKI 0122)</name>
    <dbReference type="NCBI Taxonomy" id="471853"/>
    <lineage>
        <taxon>Bacteria</taxon>
        <taxon>Bacillati</taxon>
        <taxon>Actinomycetota</taxon>
        <taxon>Actinomycetes</taxon>
        <taxon>Micrococcales</taxon>
        <taxon>Beutenbergiaceae</taxon>
        <taxon>Beutenbergia</taxon>
    </lineage>
</organism>
<keyword evidence="3" id="KW-0804">Transcription</keyword>
<dbReference type="Proteomes" id="UP000007962">
    <property type="component" value="Chromosome"/>
</dbReference>
<dbReference type="CDD" id="cd01392">
    <property type="entry name" value="HTH_LacI"/>
    <property type="match status" value="1"/>
</dbReference>
<protein>
    <submittedName>
        <fullName evidence="5">Transcriptional regulator, LacI family</fullName>
        <ecNumber evidence="5">5.1.1.1</ecNumber>
    </submittedName>
</protein>
<dbReference type="PANTHER" id="PTHR30146:SF109">
    <property type="entry name" value="HTH-TYPE TRANSCRIPTIONAL REGULATOR GALS"/>
    <property type="match status" value="1"/>
</dbReference>
<dbReference type="CDD" id="cd06267">
    <property type="entry name" value="PBP1_LacI_sugar_binding-like"/>
    <property type="match status" value="1"/>
</dbReference>
<keyword evidence="6" id="KW-1185">Reference proteome</keyword>
<feature type="domain" description="HTH lacI-type" evidence="4">
    <location>
        <begin position="16"/>
        <end position="70"/>
    </location>
</feature>
<gene>
    <name evidence="5" type="ordered locus">Bcav_2841</name>
</gene>
<dbReference type="eggNOG" id="COG1609">
    <property type="taxonomic scope" value="Bacteria"/>
</dbReference>
<evidence type="ECO:0000313" key="5">
    <source>
        <dbReference type="EMBL" id="ACQ81086.1"/>
    </source>
</evidence>
<dbReference type="SUPFAM" id="SSF47413">
    <property type="entry name" value="lambda repressor-like DNA-binding domains"/>
    <property type="match status" value="1"/>
</dbReference>